<accession>C7ZC27</accession>
<keyword evidence="4" id="KW-1185">Reference proteome</keyword>
<dbReference type="SUPFAM" id="SSF68906">
    <property type="entry name" value="SAP domain"/>
    <property type="match status" value="1"/>
</dbReference>
<dbReference type="Proteomes" id="UP000005206">
    <property type="component" value="Chromosome 14"/>
</dbReference>
<protein>
    <recommendedName>
        <fullName evidence="2">SAP domain-containing protein</fullName>
    </recommendedName>
</protein>
<proteinExistence type="predicted"/>
<dbReference type="PROSITE" id="PS50800">
    <property type="entry name" value="SAP"/>
    <property type="match status" value="1"/>
</dbReference>
<evidence type="ECO:0000313" key="3">
    <source>
        <dbReference type="EMBL" id="EEU38462.1"/>
    </source>
</evidence>
<feature type="domain" description="SAP" evidence="2">
    <location>
        <begin position="131"/>
        <end position="165"/>
    </location>
</feature>
<dbReference type="SMART" id="SM00513">
    <property type="entry name" value="SAP"/>
    <property type="match status" value="1"/>
</dbReference>
<evidence type="ECO:0000259" key="2">
    <source>
        <dbReference type="PROSITE" id="PS50800"/>
    </source>
</evidence>
<dbReference type="OrthoDB" id="5427804at2759"/>
<feature type="region of interest" description="Disordered" evidence="1">
    <location>
        <begin position="159"/>
        <end position="179"/>
    </location>
</feature>
<dbReference type="AlphaFoldDB" id="C7ZC27"/>
<dbReference type="InParanoid" id="C7ZC27"/>
<evidence type="ECO:0000256" key="1">
    <source>
        <dbReference type="SAM" id="MobiDB-lite"/>
    </source>
</evidence>
<dbReference type="HOGENOM" id="CLU_1489931_0_0_1"/>
<dbReference type="GeneID" id="9670517"/>
<dbReference type="InterPro" id="IPR003034">
    <property type="entry name" value="SAP_dom"/>
</dbReference>
<reference evidence="3 4" key="1">
    <citation type="journal article" date="2009" name="PLoS Genet.">
        <title>The genome of Nectria haematococca: contribution of supernumerary chromosomes to gene expansion.</title>
        <authorList>
            <person name="Coleman J.J."/>
            <person name="Rounsley S.D."/>
            <person name="Rodriguez-Carres M."/>
            <person name="Kuo A."/>
            <person name="Wasmann C.C."/>
            <person name="Grimwood J."/>
            <person name="Schmutz J."/>
            <person name="Taga M."/>
            <person name="White G.J."/>
            <person name="Zhou S."/>
            <person name="Schwartz D.C."/>
            <person name="Freitag M."/>
            <person name="Ma L.J."/>
            <person name="Danchin E.G."/>
            <person name="Henrissat B."/>
            <person name="Coutinho P.M."/>
            <person name="Nelson D.R."/>
            <person name="Straney D."/>
            <person name="Napoli C.A."/>
            <person name="Barker B.M."/>
            <person name="Gribskov M."/>
            <person name="Rep M."/>
            <person name="Kroken S."/>
            <person name="Molnar I."/>
            <person name="Rensing C."/>
            <person name="Kennell J.C."/>
            <person name="Zamora J."/>
            <person name="Farman M.L."/>
            <person name="Selker E.U."/>
            <person name="Salamov A."/>
            <person name="Shapiro H."/>
            <person name="Pangilinan J."/>
            <person name="Lindquist E."/>
            <person name="Lamers C."/>
            <person name="Grigoriev I.V."/>
            <person name="Geiser D.M."/>
            <person name="Covert S.F."/>
            <person name="Temporini E."/>
            <person name="Vanetten H.D."/>
        </authorList>
    </citation>
    <scope>NUCLEOTIDE SEQUENCE [LARGE SCALE GENOMIC DNA]</scope>
    <source>
        <strain evidence="4">ATCC MYA-4622 / CBS 123669 / FGSC 9596 / NRRL 45880 / 77-13-4</strain>
    </source>
</reference>
<gene>
    <name evidence="3" type="ORF">NECHADRAFT_88644</name>
</gene>
<dbReference type="InterPro" id="IPR036361">
    <property type="entry name" value="SAP_dom_sf"/>
</dbReference>
<dbReference type="RefSeq" id="XP_003044175.1">
    <property type="nucleotide sequence ID" value="XM_003044129.1"/>
</dbReference>
<dbReference type="Gene3D" id="1.10.720.30">
    <property type="entry name" value="SAP domain"/>
    <property type="match status" value="1"/>
</dbReference>
<evidence type="ECO:0000313" key="4">
    <source>
        <dbReference type="Proteomes" id="UP000005206"/>
    </source>
</evidence>
<dbReference type="Pfam" id="PF02037">
    <property type="entry name" value="SAP"/>
    <property type="match status" value="1"/>
</dbReference>
<organism evidence="3 4">
    <name type="scientific">Fusarium vanettenii (strain ATCC MYA-4622 / CBS 123669 / FGSC 9596 / NRRL 45880 / 77-13-4)</name>
    <name type="common">Fusarium solani subsp. pisi</name>
    <dbReference type="NCBI Taxonomy" id="660122"/>
    <lineage>
        <taxon>Eukaryota</taxon>
        <taxon>Fungi</taxon>
        <taxon>Dikarya</taxon>
        <taxon>Ascomycota</taxon>
        <taxon>Pezizomycotina</taxon>
        <taxon>Sordariomycetes</taxon>
        <taxon>Hypocreomycetidae</taxon>
        <taxon>Hypocreales</taxon>
        <taxon>Nectriaceae</taxon>
        <taxon>Fusarium</taxon>
        <taxon>Fusarium solani species complex</taxon>
        <taxon>Fusarium vanettenii</taxon>
    </lineage>
</organism>
<dbReference type="VEuPathDB" id="FungiDB:NECHADRAFT_88644"/>
<dbReference type="KEGG" id="nhe:NECHADRAFT_88644"/>
<name>C7ZC27_FUSV7</name>
<dbReference type="eggNOG" id="ENOG502RS6G">
    <property type="taxonomic scope" value="Eukaryota"/>
</dbReference>
<dbReference type="EMBL" id="GG698916">
    <property type="protein sequence ID" value="EEU38462.1"/>
    <property type="molecule type" value="Genomic_DNA"/>
</dbReference>
<sequence length="179" mass="20637">MVFPLPLSPLAEATDEYVERMEREKGEDFNWSVSDKRVMVTHVVASALKRLNAQSEMVKKAFLNCGISVRPDGTEDWLIRIKDILSDQIDFTGWEEAEEVIVKDEDPVGPLCDDEEFLAADDDELLLRTRYHEEVIKQLQERLRKRGLKVSGKKADLIQRLRDDDDSQNPREGDTIYIS</sequence>